<feature type="coiled-coil region" evidence="1">
    <location>
        <begin position="49"/>
        <end position="76"/>
    </location>
</feature>
<accession>A0A165BPS8</accession>
<proteinExistence type="predicted"/>
<organism evidence="3 4">
    <name type="scientific">Laetiporus sulphureus 93-53</name>
    <dbReference type="NCBI Taxonomy" id="1314785"/>
    <lineage>
        <taxon>Eukaryota</taxon>
        <taxon>Fungi</taxon>
        <taxon>Dikarya</taxon>
        <taxon>Basidiomycota</taxon>
        <taxon>Agaricomycotina</taxon>
        <taxon>Agaricomycetes</taxon>
        <taxon>Polyporales</taxon>
        <taxon>Laetiporus</taxon>
    </lineage>
</organism>
<gene>
    <name evidence="3" type="ORF">LAESUDRAFT_763695</name>
</gene>
<keyword evidence="4" id="KW-1185">Reference proteome</keyword>
<dbReference type="EMBL" id="KV427664">
    <property type="protein sequence ID" value="KZT01435.1"/>
    <property type="molecule type" value="Genomic_DNA"/>
</dbReference>
<dbReference type="Proteomes" id="UP000076871">
    <property type="component" value="Unassembled WGS sequence"/>
</dbReference>
<sequence>MLAGALLTVWIQSQMKQSSSRLPAPEENSAISMDNKNRDTKVGELEIVIADLTARQGELQSKFNEAQDALEKSNQECARRKMKTEELLTQVDKLMTELKSSEPKCENTDHISTNLQTELATEGSNPADQPPILPSAMPRDATGLC</sequence>
<dbReference type="AlphaFoldDB" id="A0A165BPS8"/>
<dbReference type="GeneID" id="63830348"/>
<name>A0A165BPS8_9APHY</name>
<evidence type="ECO:0000313" key="4">
    <source>
        <dbReference type="Proteomes" id="UP000076871"/>
    </source>
</evidence>
<protein>
    <submittedName>
        <fullName evidence="3">Uncharacterized protein</fullName>
    </submittedName>
</protein>
<dbReference type="RefSeq" id="XP_040759175.1">
    <property type="nucleotide sequence ID" value="XM_040913320.1"/>
</dbReference>
<evidence type="ECO:0000256" key="1">
    <source>
        <dbReference type="SAM" id="Coils"/>
    </source>
</evidence>
<evidence type="ECO:0000313" key="3">
    <source>
        <dbReference type="EMBL" id="KZT01435.1"/>
    </source>
</evidence>
<feature type="region of interest" description="Disordered" evidence="2">
    <location>
        <begin position="120"/>
        <end position="145"/>
    </location>
</feature>
<evidence type="ECO:0000256" key="2">
    <source>
        <dbReference type="SAM" id="MobiDB-lite"/>
    </source>
</evidence>
<reference evidence="3 4" key="1">
    <citation type="journal article" date="2016" name="Mol. Biol. Evol.">
        <title>Comparative Genomics of Early-Diverging Mushroom-Forming Fungi Provides Insights into the Origins of Lignocellulose Decay Capabilities.</title>
        <authorList>
            <person name="Nagy L.G."/>
            <person name="Riley R."/>
            <person name="Tritt A."/>
            <person name="Adam C."/>
            <person name="Daum C."/>
            <person name="Floudas D."/>
            <person name="Sun H."/>
            <person name="Yadav J.S."/>
            <person name="Pangilinan J."/>
            <person name="Larsson K.H."/>
            <person name="Matsuura K."/>
            <person name="Barry K."/>
            <person name="Labutti K."/>
            <person name="Kuo R."/>
            <person name="Ohm R.A."/>
            <person name="Bhattacharya S.S."/>
            <person name="Shirouzu T."/>
            <person name="Yoshinaga Y."/>
            <person name="Martin F.M."/>
            <person name="Grigoriev I.V."/>
            <person name="Hibbett D.S."/>
        </authorList>
    </citation>
    <scope>NUCLEOTIDE SEQUENCE [LARGE SCALE GENOMIC DNA]</scope>
    <source>
        <strain evidence="3 4">93-53</strain>
    </source>
</reference>
<keyword evidence="1" id="KW-0175">Coiled coil</keyword>
<dbReference type="InParanoid" id="A0A165BPS8"/>